<evidence type="ECO:0000256" key="1">
    <source>
        <dbReference type="SAM" id="Coils"/>
    </source>
</evidence>
<name>A0A9P7QPE1_9HYPO</name>
<dbReference type="AlphaFoldDB" id="A0A9P7QPE1"/>
<feature type="compositionally biased region" description="Basic and acidic residues" evidence="2">
    <location>
        <begin position="245"/>
        <end position="258"/>
    </location>
</feature>
<reference evidence="3 4" key="1">
    <citation type="journal article" date="2020" name="bioRxiv">
        <title>Whole genome comparisons of ergot fungi reveals the divergence and evolution of species within the genus Claviceps are the result of varying mechanisms driving genome evolution and host range expansion.</title>
        <authorList>
            <person name="Wyka S.A."/>
            <person name="Mondo S.J."/>
            <person name="Liu M."/>
            <person name="Dettman J."/>
            <person name="Nalam V."/>
            <person name="Broders K.D."/>
        </authorList>
    </citation>
    <scope>NUCLEOTIDE SEQUENCE [LARGE SCALE GENOMIC DNA]</scope>
    <source>
        <strain evidence="3 4">Clav52</strain>
    </source>
</reference>
<proteinExistence type="predicted"/>
<sequence length="318" mass="35684">MRVCDEFTKLCVESEVRLEAKSQEADALKLELQSLKKKLQQEIENSKVKLEGVAVTIQQLEEDKKKLREVILGNIVKSKISDEKIKQRFVDLRQQMQVIANNPKIDKTRSFDCCVADNAFEFNLKNNRVFLIRGIYEIVRYFILNSNTFGLAGSSSPLRCNPETELDRALGDFEDLLRAKKGAVCTETLNPAPRDISEARDEIWHLLRPLLKPGQGSSDFMAEICQFCVNAFTLRLLSRQSEDRYEFETEPGGEHDPSKGSVEVCGVRGGGDTTNIIALSICGALLKYTKNKNNEASCVLGPAHVVVRAKESESHFAP</sequence>
<comment type="caution">
    <text evidence="3">The sequence shown here is derived from an EMBL/GenBank/DDBJ whole genome shotgun (WGS) entry which is preliminary data.</text>
</comment>
<keyword evidence="4" id="KW-1185">Reference proteome</keyword>
<organism evidence="3 4">
    <name type="scientific">Claviceps aff. purpurea</name>
    <dbReference type="NCBI Taxonomy" id="1967640"/>
    <lineage>
        <taxon>Eukaryota</taxon>
        <taxon>Fungi</taxon>
        <taxon>Dikarya</taxon>
        <taxon>Ascomycota</taxon>
        <taxon>Pezizomycotina</taxon>
        <taxon>Sordariomycetes</taxon>
        <taxon>Hypocreomycetidae</taxon>
        <taxon>Hypocreales</taxon>
        <taxon>Clavicipitaceae</taxon>
        <taxon>Claviceps</taxon>
    </lineage>
</organism>
<feature type="coiled-coil region" evidence="1">
    <location>
        <begin position="11"/>
        <end position="70"/>
    </location>
</feature>
<evidence type="ECO:0000256" key="2">
    <source>
        <dbReference type="SAM" id="MobiDB-lite"/>
    </source>
</evidence>
<accession>A0A9P7QPE1</accession>
<gene>
    <name evidence="3" type="ORF">E4U09_004026</name>
</gene>
<feature type="region of interest" description="Disordered" evidence="2">
    <location>
        <begin position="245"/>
        <end position="264"/>
    </location>
</feature>
<protein>
    <submittedName>
        <fullName evidence="3">Uncharacterized protein</fullName>
    </submittedName>
</protein>
<evidence type="ECO:0000313" key="4">
    <source>
        <dbReference type="Proteomes" id="UP000707071"/>
    </source>
</evidence>
<dbReference type="Proteomes" id="UP000707071">
    <property type="component" value="Unassembled WGS sequence"/>
</dbReference>
<keyword evidence="1" id="KW-0175">Coiled coil</keyword>
<evidence type="ECO:0000313" key="3">
    <source>
        <dbReference type="EMBL" id="KAG6302021.1"/>
    </source>
</evidence>
<dbReference type="EMBL" id="SRRH01000032">
    <property type="protein sequence ID" value="KAG6302021.1"/>
    <property type="molecule type" value="Genomic_DNA"/>
</dbReference>